<feature type="transmembrane region" description="Helical" evidence="8">
    <location>
        <begin position="203"/>
        <end position="222"/>
    </location>
</feature>
<evidence type="ECO:0000256" key="2">
    <source>
        <dbReference type="ARBA" id="ARBA00022448"/>
    </source>
</evidence>
<keyword evidence="12" id="KW-1185">Reference proteome</keyword>
<dbReference type="Gene3D" id="1.10.3720.10">
    <property type="entry name" value="MetI-like"/>
    <property type="match status" value="2"/>
</dbReference>
<keyword evidence="6 8" id="KW-1133">Transmembrane helix</keyword>
<evidence type="ECO:0000256" key="4">
    <source>
        <dbReference type="ARBA" id="ARBA00022519"/>
    </source>
</evidence>
<evidence type="ECO:0000256" key="7">
    <source>
        <dbReference type="ARBA" id="ARBA00023136"/>
    </source>
</evidence>
<dbReference type="PROSITE" id="PS50928">
    <property type="entry name" value="ABC_TM1"/>
    <property type="match status" value="2"/>
</dbReference>
<feature type="transmembrane region" description="Helical" evidence="8">
    <location>
        <begin position="335"/>
        <end position="354"/>
    </location>
</feature>
<protein>
    <submittedName>
        <fullName evidence="11">ABC transporter permease subunit</fullName>
    </submittedName>
</protein>
<feature type="transmembrane region" description="Helical" evidence="8">
    <location>
        <begin position="242"/>
        <end position="259"/>
    </location>
</feature>
<sequence>MHRPGPSSRPARIDVVTVLGLLVAVGAALPLAFLLVRAREVGWSRSLEIATSDRALELLVDTTLLAVAVTAACLVIAVPLAWLTVRTDLPGRRAWTVLSALPLAIPTYVGGYTFVSALGPRGLVQGWLEPLGVDRLPEIYGFPGAWMVLTLFSYPYVLLPVRAALRRLDPSLEEASRTLGHGRLSTFVRVVVPQLRPAMTSGALLVALYALSDFGAVALLRFDSFTRVIFVQQRVSFDVSIAAVYGLMLVALTVAVLGLEQWTRGREQYHRLHGGGARLARTVHLGPWRWVAVAACAVLVLVALVLPLGVIVYWLQRGMSAGEPLRLTTDLVWGSVRASALGALGAVVAAWPIATLSVRRPGRLSRLVERLSWSGYALPGVVVALSLVYFGARYLPALYQTMWMLVFAYVVLFLPQAVGAIRSSMLQVTPSLEEASRLLGAGPFETFRRISVPLVRPGLTAGGMLVFLTCMKELPATLLLAPTGYSTLATQVYNATVEAFFARAAAPALALVVLAALPMAVLVLRENERELRPPTAQAEEETAEVGESVVR</sequence>
<evidence type="ECO:0000256" key="1">
    <source>
        <dbReference type="ARBA" id="ARBA00004429"/>
    </source>
</evidence>
<dbReference type="CDD" id="cd06261">
    <property type="entry name" value="TM_PBP2"/>
    <property type="match status" value="2"/>
</dbReference>
<feature type="transmembrane region" description="Helical" evidence="8">
    <location>
        <begin position="500"/>
        <end position="524"/>
    </location>
</feature>
<dbReference type="GO" id="GO:0055085">
    <property type="term" value="P:transmembrane transport"/>
    <property type="evidence" value="ECO:0007669"/>
    <property type="project" value="InterPro"/>
</dbReference>
<dbReference type="PANTHER" id="PTHR43357:SF3">
    <property type="entry name" value="FE(3+)-TRANSPORT SYSTEM PERMEASE PROTEIN FBPB 2"/>
    <property type="match status" value="1"/>
</dbReference>
<keyword evidence="5 8" id="KW-0812">Transmembrane</keyword>
<gene>
    <name evidence="11" type="ORF">GH723_08270</name>
</gene>
<keyword evidence="7 8" id="KW-0472">Membrane</keyword>
<evidence type="ECO:0000313" key="12">
    <source>
        <dbReference type="Proteomes" id="UP000334019"/>
    </source>
</evidence>
<dbReference type="AlphaFoldDB" id="A0A5Q2RRE3"/>
<evidence type="ECO:0000259" key="10">
    <source>
        <dbReference type="PROSITE" id="PS50928"/>
    </source>
</evidence>
<feature type="transmembrane region" description="Helical" evidence="8">
    <location>
        <begin position="95"/>
        <end position="119"/>
    </location>
</feature>
<feature type="transmembrane region" description="Helical" evidence="8">
    <location>
        <begin position="139"/>
        <end position="159"/>
    </location>
</feature>
<dbReference type="PANTHER" id="PTHR43357">
    <property type="entry name" value="INNER MEMBRANE ABC TRANSPORTER PERMEASE PROTEIN YDCV"/>
    <property type="match status" value="1"/>
</dbReference>
<dbReference type="InterPro" id="IPR035906">
    <property type="entry name" value="MetI-like_sf"/>
</dbReference>
<dbReference type="Pfam" id="PF00528">
    <property type="entry name" value="BPD_transp_1"/>
    <property type="match status" value="2"/>
</dbReference>
<evidence type="ECO:0000256" key="8">
    <source>
        <dbReference type="RuleBase" id="RU363032"/>
    </source>
</evidence>
<organism evidence="11 12">
    <name type="scientific">Actinomarinicola tropica</name>
    <dbReference type="NCBI Taxonomy" id="2789776"/>
    <lineage>
        <taxon>Bacteria</taxon>
        <taxon>Bacillati</taxon>
        <taxon>Actinomycetota</taxon>
        <taxon>Acidimicrobiia</taxon>
        <taxon>Acidimicrobiales</taxon>
        <taxon>Iamiaceae</taxon>
        <taxon>Actinomarinicola</taxon>
    </lineage>
</organism>
<keyword evidence="4" id="KW-0997">Cell inner membrane</keyword>
<feature type="transmembrane region" description="Helical" evidence="8">
    <location>
        <begin position="375"/>
        <end position="395"/>
    </location>
</feature>
<keyword evidence="2 8" id="KW-0813">Transport</keyword>
<reference evidence="11 12" key="1">
    <citation type="submission" date="2019-11" db="EMBL/GenBank/DDBJ databases">
        <authorList>
            <person name="He Y."/>
        </authorList>
    </citation>
    <scope>NUCLEOTIDE SEQUENCE [LARGE SCALE GENOMIC DNA]</scope>
    <source>
        <strain evidence="11 12">SCSIO 58843</strain>
    </source>
</reference>
<feature type="transmembrane region" description="Helical" evidence="8">
    <location>
        <begin position="290"/>
        <end position="315"/>
    </location>
</feature>
<evidence type="ECO:0000256" key="9">
    <source>
        <dbReference type="SAM" id="MobiDB-lite"/>
    </source>
</evidence>
<dbReference type="Proteomes" id="UP000334019">
    <property type="component" value="Chromosome"/>
</dbReference>
<comment type="subcellular location">
    <subcellularLocation>
        <location evidence="1">Cell inner membrane</location>
        <topology evidence="1">Multi-pass membrane protein</topology>
    </subcellularLocation>
    <subcellularLocation>
        <location evidence="8">Cell membrane</location>
        <topology evidence="8">Multi-pass membrane protein</topology>
    </subcellularLocation>
</comment>
<name>A0A5Q2RRE3_9ACTN</name>
<evidence type="ECO:0000313" key="11">
    <source>
        <dbReference type="EMBL" id="QGG97036.1"/>
    </source>
</evidence>
<evidence type="ECO:0000256" key="5">
    <source>
        <dbReference type="ARBA" id="ARBA00022692"/>
    </source>
</evidence>
<evidence type="ECO:0000256" key="6">
    <source>
        <dbReference type="ARBA" id="ARBA00022989"/>
    </source>
</evidence>
<feature type="region of interest" description="Disordered" evidence="9">
    <location>
        <begin position="530"/>
        <end position="551"/>
    </location>
</feature>
<feature type="domain" description="ABC transmembrane type-1" evidence="10">
    <location>
        <begin position="59"/>
        <end position="258"/>
    </location>
</feature>
<dbReference type="GO" id="GO:0005886">
    <property type="term" value="C:plasma membrane"/>
    <property type="evidence" value="ECO:0007669"/>
    <property type="project" value="UniProtKB-SubCell"/>
</dbReference>
<feature type="domain" description="ABC transmembrane type-1" evidence="10">
    <location>
        <begin position="332"/>
        <end position="522"/>
    </location>
</feature>
<dbReference type="InterPro" id="IPR000515">
    <property type="entry name" value="MetI-like"/>
</dbReference>
<dbReference type="EMBL" id="CP045851">
    <property type="protein sequence ID" value="QGG97036.1"/>
    <property type="molecule type" value="Genomic_DNA"/>
</dbReference>
<evidence type="ECO:0000256" key="3">
    <source>
        <dbReference type="ARBA" id="ARBA00022475"/>
    </source>
</evidence>
<accession>A0A5Q2RRE3</accession>
<feature type="transmembrane region" description="Helical" evidence="8">
    <location>
        <begin position="401"/>
        <end position="421"/>
    </location>
</feature>
<proteinExistence type="inferred from homology"/>
<dbReference type="KEGG" id="atq:GH723_08270"/>
<dbReference type="SUPFAM" id="SSF161098">
    <property type="entry name" value="MetI-like"/>
    <property type="match status" value="2"/>
</dbReference>
<feature type="transmembrane region" description="Helical" evidence="8">
    <location>
        <begin position="62"/>
        <end position="83"/>
    </location>
</feature>
<keyword evidence="3" id="KW-1003">Cell membrane</keyword>
<feature type="transmembrane region" description="Helical" evidence="8">
    <location>
        <begin position="458"/>
        <end position="480"/>
    </location>
</feature>
<comment type="similarity">
    <text evidence="8">Belongs to the binding-protein-dependent transport system permease family.</text>
</comment>